<protein>
    <submittedName>
        <fullName evidence="1">Uncharacterized protein</fullName>
    </submittedName>
</protein>
<dbReference type="EMBL" id="KV417308">
    <property type="protein sequence ID" value="KZO92698.1"/>
    <property type="molecule type" value="Genomic_DNA"/>
</dbReference>
<evidence type="ECO:0000313" key="2">
    <source>
        <dbReference type="Proteomes" id="UP000076738"/>
    </source>
</evidence>
<accession>A0A167IJ48</accession>
<keyword evidence="2" id="KW-1185">Reference proteome</keyword>
<reference evidence="1 2" key="1">
    <citation type="journal article" date="2016" name="Mol. Biol. Evol.">
        <title>Comparative Genomics of Early-Diverging Mushroom-Forming Fungi Provides Insights into the Origins of Lignocellulose Decay Capabilities.</title>
        <authorList>
            <person name="Nagy L.G."/>
            <person name="Riley R."/>
            <person name="Tritt A."/>
            <person name="Adam C."/>
            <person name="Daum C."/>
            <person name="Floudas D."/>
            <person name="Sun H."/>
            <person name="Yadav J.S."/>
            <person name="Pangilinan J."/>
            <person name="Larsson K.H."/>
            <person name="Matsuura K."/>
            <person name="Barry K."/>
            <person name="Labutti K."/>
            <person name="Kuo R."/>
            <person name="Ohm R.A."/>
            <person name="Bhattacharya S.S."/>
            <person name="Shirouzu T."/>
            <person name="Yoshinaga Y."/>
            <person name="Martin F.M."/>
            <person name="Grigoriev I.V."/>
            <person name="Hibbett D.S."/>
        </authorList>
    </citation>
    <scope>NUCLEOTIDE SEQUENCE [LARGE SCALE GENOMIC DNA]</scope>
    <source>
        <strain evidence="1 2">TUFC12733</strain>
    </source>
</reference>
<gene>
    <name evidence="1" type="ORF">CALVIDRAFT_530003</name>
</gene>
<organism evidence="1 2">
    <name type="scientific">Calocera viscosa (strain TUFC12733)</name>
    <dbReference type="NCBI Taxonomy" id="1330018"/>
    <lineage>
        <taxon>Eukaryota</taxon>
        <taxon>Fungi</taxon>
        <taxon>Dikarya</taxon>
        <taxon>Basidiomycota</taxon>
        <taxon>Agaricomycotina</taxon>
        <taxon>Dacrymycetes</taxon>
        <taxon>Dacrymycetales</taxon>
        <taxon>Dacrymycetaceae</taxon>
        <taxon>Calocera</taxon>
    </lineage>
</organism>
<dbReference type="Proteomes" id="UP000076738">
    <property type="component" value="Unassembled WGS sequence"/>
</dbReference>
<dbReference type="AlphaFoldDB" id="A0A167IJ48"/>
<sequence>MSSMMKHPTSVSAKEAVELCTPAADTLKRGTALKSLQQKNVDSLKMEELWRKFLSKPSDDLSKLDIDHGSLPPAVAGTANTDLEGVPFALAAATKEAIPANTVNTAEALGPVEPDGSSPAVTPILTEPSMSTTATSKASGCEVLSRLPRVDIKVLSSNHDIIHFYEALIQCLAEAMCTGQAYSPQAGKDRQICSRMWFTAAITNIQQENVDIRRFTPEIDIAKEDVHCSFSGTAVPPGKDSRNTARTQMKEAIRLSHRIALAEIITENWTSFIETVAQELPIFAAWEVFDGHDLIGQSLKTRLGTCAELRTLLTLGHYLKHGGSTLNCKQLKVWFICLDAKYAVHEVSVLAEQHISEPSTAFHNIMQYLCTHGVAPCLLCRLTLSVFKWLFPAMSNLNLIKFNYEGNRYEPMWLFDQPVLQRYLDKYRAWKRPEPINRFIGREVNKRRQQAANLRKARRAEAEVTTAVTGVVEKQVEVADASERMDVEGDEHLVDAGADMKEGEAPIKETIVAEGKAAEERLENIAQLARGRRQRRSKS</sequence>
<evidence type="ECO:0000313" key="1">
    <source>
        <dbReference type="EMBL" id="KZO92698.1"/>
    </source>
</evidence>
<name>A0A167IJ48_CALVF</name>
<proteinExistence type="predicted"/>
<dbReference type="OrthoDB" id="10643899at2759"/>